<protein>
    <recommendedName>
        <fullName evidence="3">DUF721 domain-containing protein</fullName>
    </recommendedName>
</protein>
<evidence type="ECO:0000313" key="1">
    <source>
        <dbReference type="EMBL" id="AFM05184.1"/>
    </source>
</evidence>
<dbReference type="Pfam" id="PF05258">
    <property type="entry name" value="DciA"/>
    <property type="match status" value="1"/>
</dbReference>
<dbReference type="PANTHER" id="PTHR36456">
    <property type="entry name" value="UPF0232 PROTEIN SCO3875"/>
    <property type="match status" value="1"/>
</dbReference>
<evidence type="ECO:0008006" key="3">
    <source>
        <dbReference type="Google" id="ProtNLM"/>
    </source>
</evidence>
<accession>I4AMJ9</accession>
<dbReference type="Proteomes" id="UP000006054">
    <property type="component" value="Chromosome"/>
</dbReference>
<dbReference type="KEGG" id="fli:Fleli_2831"/>
<dbReference type="STRING" id="880071.Fleli_2831"/>
<proteinExistence type="predicted"/>
<dbReference type="EMBL" id="CP003345">
    <property type="protein sequence ID" value="AFM05184.1"/>
    <property type="molecule type" value="Genomic_DNA"/>
</dbReference>
<dbReference type="AlphaFoldDB" id="I4AMJ9"/>
<name>I4AMJ9_BERLS</name>
<dbReference type="InterPro" id="IPR007922">
    <property type="entry name" value="DciA-like"/>
</dbReference>
<organism evidence="1 2">
    <name type="scientific">Bernardetia litoralis (strain ATCC 23117 / DSM 6794 / NBRC 15988 / NCIMB 1366 / Fx l1 / Sio-4)</name>
    <name type="common">Flexibacter litoralis</name>
    <dbReference type="NCBI Taxonomy" id="880071"/>
    <lineage>
        <taxon>Bacteria</taxon>
        <taxon>Pseudomonadati</taxon>
        <taxon>Bacteroidota</taxon>
        <taxon>Cytophagia</taxon>
        <taxon>Cytophagales</taxon>
        <taxon>Bernardetiaceae</taxon>
        <taxon>Bernardetia</taxon>
    </lineage>
</organism>
<gene>
    <name evidence="1" type="ordered locus">Fleli_2831</name>
</gene>
<dbReference type="RefSeq" id="WP_014798619.1">
    <property type="nucleotide sequence ID" value="NC_018018.1"/>
</dbReference>
<evidence type="ECO:0000313" key="2">
    <source>
        <dbReference type="Proteomes" id="UP000006054"/>
    </source>
</evidence>
<reference evidence="2" key="1">
    <citation type="submission" date="2012-06" db="EMBL/GenBank/DDBJ databases">
        <title>The complete genome of Flexibacter litoralis DSM 6794.</title>
        <authorList>
            <person name="Lucas S."/>
            <person name="Copeland A."/>
            <person name="Lapidus A."/>
            <person name="Glavina del Rio T."/>
            <person name="Dalin E."/>
            <person name="Tice H."/>
            <person name="Bruce D."/>
            <person name="Goodwin L."/>
            <person name="Pitluck S."/>
            <person name="Peters L."/>
            <person name="Ovchinnikova G."/>
            <person name="Lu M."/>
            <person name="Kyrpides N."/>
            <person name="Mavromatis K."/>
            <person name="Ivanova N."/>
            <person name="Brettin T."/>
            <person name="Detter J.C."/>
            <person name="Han C."/>
            <person name="Larimer F."/>
            <person name="Land M."/>
            <person name="Hauser L."/>
            <person name="Markowitz V."/>
            <person name="Cheng J.-F."/>
            <person name="Hugenholtz P."/>
            <person name="Woyke T."/>
            <person name="Wu D."/>
            <person name="Spring S."/>
            <person name="Lang E."/>
            <person name="Kopitz M."/>
            <person name="Brambilla E."/>
            <person name="Klenk H.-P."/>
            <person name="Eisen J.A."/>
        </authorList>
    </citation>
    <scope>NUCLEOTIDE SEQUENCE [LARGE SCALE GENOMIC DNA]</scope>
    <source>
        <strain evidence="2">ATCC 23117 / DSM 6794 / NBRC 15988 / NCIMB 1366 / Sio-4</strain>
    </source>
</reference>
<dbReference type="HOGENOM" id="CLU_160523_0_0_10"/>
<keyword evidence="2" id="KW-1185">Reference proteome</keyword>
<dbReference type="eggNOG" id="COG5512">
    <property type="taxonomic scope" value="Bacteria"/>
</dbReference>
<sequence length="107" mass="12686">MYDKEYNKLPSRRTPDPKPIGEALKAFLDAQKWSVKYESNRLKVDWAKIVGEFVAQQTEKVEIRNKKIFIRVAQPTLRYELLMQKTSIIYRVNSHFGKRMIEDVVLL</sequence>
<dbReference type="PANTHER" id="PTHR36456:SF1">
    <property type="entry name" value="UPF0232 PROTEIN SCO3875"/>
    <property type="match status" value="1"/>
</dbReference>
<dbReference type="OrthoDB" id="9796545at2"/>